<reference evidence="1 2" key="1">
    <citation type="submission" date="2016-03" db="EMBL/GenBank/DDBJ databases">
        <title>Complete genome sequence of Thermococcus profundus strain DT5432.</title>
        <authorList>
            <person name="Oger P.M."/>
        </authorList>
    </citation>
    <scope>NUCLEOTIDE SEQUENCE [LARGE SCALE GENOMIC DNA]</scope>
    <source>
        <strain evidence="1 2">DT 5432</strain>
    </source>
</reference>
<dbReference type="RefSeq" id="WP_088858343.1">
    <property type="nucleotide sequence ID" value="NZ_CP014862.1"/>
</dbReference>
<sequence>MVELDFEVPISKMNKIMEPLINQGIFLRWALYNKHRDTAALRVRIPEGDLEEVLFRLAQSYGDALEITVVSESEGFRFIDQAFINAVHLDGKTYPVVVIMQYRPEMGAFLPTRITVITSGEFPIESLSGVLRSRFGTLGFDNQFSTKIVHRNTLTRIMISP</sequence>
<keyword evidence="2" id="KW-1185">Reference proteome</keyword>
<name>A0A2Z2MME3_THEPR</name>
<proteinExistence type="predicted"/>
<accession>A0A2Z2MME3</accession>
<organism evidence="1 2">
    <name type="scientific">Thermococcus profundus</name>
    <dbReference type="NCBI Taxonomy" id="49899"/>
    <lineage>
        <taxon>Archaea</taxon>
        <taxon>Methanobacteriati</taxon>
        <taxon>Methanobacteriota</taxon>
        <taxon>Thermococci</taxon>
        <taxon>Thermococcales</taxon>
        <taxon>Thermococcaceae</taxon>
        <taxon>Thermococcus</taxon>
    </lineage>
</organism>
<dbReference type="KEGG" id="tprf:A3L09_07390"/>
<dbReference type="Proteomes" id="UP000250179">
    <property type="component" value="Chromosome"/>
</dbReference>
<evidence type="ECO:0000313" key="2">
    <source>
        <dbReference type="Proteomes" id="UP000250179"/>
    </source>
</evidence>
<dbReference type="OrthoDB" id="97399at2157"/>
<gene>
    <name evidence="1" type="ORF">A3L09_07390</name>
</gene>
<protein>
    <submittedName>
        <fullName evidence="1">Uncharacterized protein</fullName>
    </submittedName>
</protein>
<dbReference type="EMBL" id="CP014862">
    <property type="protein sequence ID" value="ASJ03088.1"/>
    <property type="molecule type" value="Genomic_DNA"/>
</dbReference>
<dbReference type="AlphaFoldDB" id="A0A2Z2MME3"/>
<evidence type="ECO:0000313" key="1">
    <source>
        <dbReference type="EMBL" id="ASJ03088.1"/>
    </source>
</evidence>
<dbReference type="GeneID" id="33320227"/>